<dbReference type="RefSeq" id="XP_029639015.1">
    <property type="nucleotide sequence ID" value="XM_029783155.2"/>
</dbReference>
<keyword evidence="6 9" id="KW-1133">Transmembrane helix</keyword>
<keyword evidence="5" id="KW-0999">Mitochondrion inner membrane</keyword>
<evidence type="ECO:0000256" key="7">
    <source>
        <dbReference type="ARBA" id="ARBA00023128"/>
    </source>
</evidence>
<evidence type="ECO:0000256" key="9">
    <source>
        <dbReference type="SAM" id="Phobius"/>
    </source>
</evidence>
<dbReference type="GO" id="GO:0005743">
    <property type="term" value="C:mitochondrial inner membrane"/>
    <property type="evidence" value="ECO:0007669"/>
    <property type="project" value="UniProtKB-SubCell"/>
</dbReference>
<organism evidence="10 11">
    <name type="scientific">Octopus sinensis</name>
    <name type="common">East Asian common octopus</name>
    <dbReference type="NCBI Taxonomy" id="2607531"/>
    <lineage>
        <taxon>Eukaryota</taxon>
        <taxon>Metazoa</taxon>
        <taxon>Spiralia</taxon>
        <taxon>Lophotrochozoa</taxon>
        <taxon>Mollusca</taxon>
        <taxon>Cephalopoda</taxon>
        <taxon>Coleoidea</taxon>
        <taxon>Octopodiformes</taxon>
        <taxon>Octopoda</taxon>
        <taxon>Incirrata</taxon>
        <taxon>Octopodidae</taxon>
        <taxon>Octopus</taxon>
    </lineage>
</organism>
<evidence type="ECO:0000256" key="8">
    <source>
        <dbReference type="ARBA" id="ARBA00023136"/>
    </source>
</evidence>
<proteinExistence type="inferred from homology"/>
<protein>
    <recommendedName>
        <fullName evidence="3">Transmembrane protein 186</fullName>
    </recommendedName>
</protein>
<dbReference type="KEGG" id="osn:115214102"/>
<evidence type="ECO:0000313" key="11">
    <source>
        <dbReference type="RefSeq" id="XP_029639015.1"/>
    </source>
</evidence>
<evidence type="ECO:0000256" key="3">
    <source>
        <dbReference type="ARBA" id="ARBA00014604"/>
    </source>
</evidence>
<comment type="similarity">
    <text evidence="2">Belongs to the TMEM186 family.</text>
</comment>
<keyword evidence="7" id="KW-0496">Mitochondrion</keyword>
<dbReference type="InterPro" id="IPR026571">
    <property type="entry name" value="Tmem186"/>
</dbReference>
<evidence type="ECO:0000313" key="10">
    <source>
        <dbReference type="Proteomes" id="UP000515154"/>
    </source>
</evidence>
<evidence type="ECO:0000256" key="1">
    <source>
        <dbReference type="ARBA" id="ARBA00004448"/>
    </source>
</evidence>
<evidence type="ECO:0000256" key="4">
    <source>
        <dbReference type="ARBA" id="ARBA00022692"/>
    </source>
</evidence>
<reference evidence="11 12" key="1">
    <citation type="submission" date="2025-08" db="UniProtKB">
        <authorList>
            <consortium name="RefSeq"/>
        </authorList>
    </citation>
    <scope>IDENTIFICATION</scope>
</reference>
<keyword evidence="8 9" id="KW-0472">Membrane</keyword>
<dbReference type="Proteomes" id="UP000515154">
    <property type="component" value="Linkage group LG7"/>
</dbReference>
<dbReference type="PANTHER" id="PTHR13603">
    <property type="entry name" value="TRANSMEMBRANE PROTEIN 186"/>
    <property type="match status" value="1"/>
</dbReference>
<feature type="transmembrane region" description="Helical" evidence="9">
    <location>
        <begin position="107"/>
        <end position="124"/>
    </location>
</feature>
<evidence type="ECO:0000256" key="2">
    <source>
        <dbReference type="ARBA" id="ARBA00007020"/>
    </source>
</evidence>
<gene>
    <name evidence="11 12" type="primary">LOC115214102</name>
</gene>
<comment type="subcellular location">
    <subcellularLocation>
        <location evidence="1">Mitochondrion inner membrane</location>
        <topology evidence="1">Multi-pass membrane protein</topology>
    </subcellularLocation>
</comment>
<feature type="transmembrane region" description="Helical" evidence="9">
    <location>
        <begin position="136"/>
        <end position="155"/>
    </location>
</feature>
<keyword evidence="4 9" id="KW-0812">Transmembrane</keyword>
<dbReference type="RefSeq" id="XP_036360339.1">
    <property type="nucleotide sequence ID" value="XM_036504446.1"/>
</dbReference>
<evidence type="ECO:0000313" key="12">
    <source>
        <dbReference type="RefSeq" id="XP_036360339.1"/>
    </source>
</evidence>
<dbReference type="PANTHER" id="PTHR13603:SF1">
    <property type="entry name" value="TRANSMEMBRANE PROTEIN 186"/>
    <property type="match status" value="1"/>
</dbReference>
<evidence type="ECO:0000256" key="6">
    <source>
        <dbReference type="ARBA" id="ARBA00022989"/>
    </source>
</evidence>
<dbReference type="AlphaFoldDB" id="A0A6P7SL71"/>
<evidence type="ECO:0000256" key="5">
    <source>
        <dbReference type="ARBA" id="ARBA00022792"/>
    </source>
</evidence>
<accession>A0A6P7SL71</accession>
<keyword evidence="10" id="KW-1185">Reference proteome</keyword>
<name>A0A6P7SL71_9MOLL</name>
<sequence>MLGHFYRRTMSTVILKINFPKLQSHFLCPFSAPLSQNFQHHFFQRQAFSGTPYILNKLLHKPLNSQMTSPSPCCGYSNEASLLNHKFEVIYRFPYIVHMHLLSRFKIYQTAFSVAAVPLCYAMHSNGQLSLELCHYVVVYSIVACAMLYVFSFYLRRLVGIIAYNSVEDLVKVSHLTFWGGRKDIFLHVKSVVPLSDMSDNPNDIFVKFRQYDNEEVLFLVLKFGGIKDMEKFQLVLGDIK</sequence>